<comment type="caution">
    <text evidence="2">The sequence shown here is derived from an EMBL/GenBank/DDBJ whole genome shotgun (WGS) entry which is preliminary data.</text>
</comment>
<accession>A0A261RJF8</accession>
<evidence type="ECO:0000313" key="2">
    <source>
        <dbReference type="EMBL" id="OZI25159.1"/>
    </source>
</evidence>
<dbReference type="AlphaFoldDB" id="A0A261RJF8"/>
<feature type="transmembrane region" description="Helical" evidence="1">
    <location>
        <begin position="147"/>
        <end position="166"/>
    </location>
</feature>
<dbReference type="Proteomes" id="UP000216947">
    <property type="component" value="Unassembled WGS sequence"/>
</dbReference>
<feature type="transmembrane region" description="Helical" evidence="1">
    <location>
        <begin position="178"/>
        <end position="198"/>
    </location>
</feature>
<keyword evidence="1" id="KW-0812">Transmembrane</keyword>
<evidence type="ECO:0000313" key="3">
    <source>
        <dbReference type="Proteomes" id="UP000216947"/>
    </source>
</evidence>
<reference evidence="3" key="1">
    <citation type="submission" date="2017-05" db="EMBL/GenBank/DDBJ databases">
        <title>Complete and WGS of Bordetella genogroups.</title>
        <authorList>
            <person name="Spilker T."/>
            <person name="Lipuma J."/>
        </authorList>
    </citation>
    <scope>NUCLEOTIDE SEQUENCE [LARGE SCALE GENOMIC DNA]</scope>
    <source>
        <strain evidence="3">AU18089</strain>
    </source>
</reference>
<evidence type="ECO:0000256" key="1">
    <source>
        <dbReference type="SAM" id="Phobius"/>
    </source>
</evidence>
<feature type="transmembrane region" description="Helical" evidence="1">
    <location>
        <begin position="21"/>
        <end position="42"/>
    </location>
</feature>
<keyword evidence="1" id="KW-1133">Transmembrane helix</keyword>
<gene>
    <name evidence="2" type="ORF">CAL19_06745</name>
</gene>
<dbReference type="EMBL" id="NEVK01000003">
    <property type="protein sequence ID" value="OZI25159.1"/>
    <property type="molecule type" value="Genomic_DNA"/>
</dbReference>
<protein>
    <submittedName>
        <fullName evidence="2">Uncharacterized protein</fullName>
    </submittedName>
</protein>
<proteinExistence type="predicted"/>
<sequence length="205" mass="20997">MFQDAPQGGLELPHKRRRTPLLRATVWTAVATGAFEAVYITWQGAVGQPSHFNTSTPFHTAMFILMGMAALLFTATSLPVAHQLWRHADGMAPAYRLGAVLGLLLTFAAGAGGGVAISAHGGPLVGAAAGPGLPLTGWSVTGGDLRVAHFLGVHAQQVLPLVGYLLGVAGGRHASAAVALATAAYLGLVGLALARAYAGLPLFEF</sequence>
<feature type="transmembrane region" description="Helical" evidence="1">
    <location>
        <begin position="97"/>
        <end position="117"/>
    </location>
</feature>
<keyword evidence="3" id="KW-1185">Reference proteome</keyword>
<dbReference type="RefSeq" id="WP_094796328.1">
    <property type="nucleotide sequence ID" value="NZ_NEVK01000003.1"/>
</dbReference>
<name>A0A261RJF8_9BORD</name>
<feature type="transmembrane region" description="Helical" evidence="1">
    <location>
        <begin position="62"/>
        <end position="85"/>
    </location>
</feature>
<organism evidence="2 3">
    <name type="scientific">Bordetella genomosp. 7</name>
    <dbReference type="NCBI Taxonomy" id="1416805"/>
    <lineage>
        <taxon>Bacteria</taxon>
        <taxon>Pseudomonadati</taxon>
        <taxon>Pseudomonadota</taxon>
        <taxon>Betaproteobacteria</taxon>
        <taxon>Burkholderiales</taxon>
        <taxon>Alcaligenaceae</taxon>
        <taxon>Bordetella</taxon>
    </lineage>
</organism>
<keyword evidence="1" id="KW-0472">Membrane</keyword>